<accession>A0A1H0KCR6</accession>
<feature type="transmembrane region" description="Helical" evidence="1">
    <location>
        <begin position="220"/>
        <end position="239"/>
    </location>
</feature>
<dbReference type="PANTHER" id="PTHR34219">
    <property type="entry name" value="IRON-REGULATED INNER MEMBRANE PROTEIN-RELATED"/>
    <property type="match status" value="1"/>
</dbReference>
<keyword evidence="1" id="KW-0472">Membrane</keyword>
<dbReference type="PANTHER" id="PTHR34219:SF1">
    <property type="entry name" value="PEPSY DOMAIN-CONTAINING PROTEIN"/>
    <property type="match status" value="1"/>
</dbReference>
<feature type="transmembrane region" description="Helical" evidence="1">
    <location>
        <begin position="29"/>
        <end position="53"/>
    </location>
</feature>
<reference evidence="4" key="1">
    <citation type="submission" date="2016-10" db="EMBL/GenBank/DDBJ databases">
        <authorList>
            <person name="Varghese N."/>
            <person name="Submissions S."/>
        </authorList>
    </citation>
    <scope>NUCLEOTIDE SEQUENCE [LARGE SCALE GENOMIC DNA]</scope>
    <source>
        <strain evidence="4">IBRC-M 10655</strain>
    </source>
</reference>
<dbReference type="STRING" id="504798.SAMN05421871_102616"/>
<dbReference type="RefSeq" id="WP_091372507.1">
    <property type="nucleotide sequence ID" value="NZ_FNDV01000002.1"/>
</dbReference>
<gene>
    <name evidence="3" type="ORF">SAMN05192558_103433</name>
</gene>
<name>A0A1H0KCR6_9PSEU</name>
<keyword evidence="4" id="KW-1185">Reference proteome</keyword>
<evidence type="ECO:0000313" key="4">
    <source>
        <dbReference type="Proteomes" id="UP000199651"/>
    </source>
</evidence>
<evidence type="ECO:0000259" key="2">
    <source>
        <dbReference type="Pfam" id="PF03413"/>
    </source>
</evidence>
<evidence type="ECO:0000313" key="3">
    <source>
        <dbReference type="EMBL" id="SDO53745.1"/>
    </source>
</evidence>
<dbReference type="OrthoDB" id="9791166at2"/>
<dbReference type="Proteomes" id="UP000199651">
    <property type="component" value="Unassembled WGS sequence"/>
</dbReference>
<sequence>MTTFDPDPPRTDAPQKAESRALWALARRVHFLAGLAVAPFLAVLALTGLLYAFTPQINDVLYGDKLYVDAPGGPARPLTEQVGAALAAHPEGKLTSVIVPADPDRTTQVVLDKPGLAKGDDHFSTESLTVYVDPYTGKVDGELITVNNRPPAQVWLRKLHSSLHLGEVGRLYAEFAASWLPFLVLGGLVLWVGKRRRLRTLLVPAGNGSARARTRSRHGVLGLWLTLGLLGLSATGLTWSNHAGAKFDTAIAALDAKSPSLSAPNVIARGEPVGLDRVLSVARAQGMEGQLTITAPASAAKAVKVAETSEGLPVRKTTIAVDPYTAEVTARQGWQDFPLPAKLTTLGVQAHSGTLFGFANQLALALVAVGALALLVLGYRMWWQRRPTSGGLTPAPEPVWRQLPAPALVTVVVVAAALGWAMPVFGVTLVAFVAIDSAYRLGKG</sequence>
<dbReference type="Pfam" id="PF03929">
    <property type="entry name" value="PepSY_TM"/>
    <property type="match status" value="1"/>
</dbReference>
<keyword evidence="1" id="KW-1133">Transmembrane helix</keyword>
<dbReference type="Pfam" id="PF03413">
    <property type="entry name" value="PepSY"/>
    <property type="match status" value="1"/>
</dbReference>
<dbReference type="InterPro" id="IPR025711">
    <property type="entry name" value="PepSY"/>
</dbReference>
<feature type="transmembrane region" description="Helical" evidence="1">
    <location>
        <begin position="362"/>
        <end position="382"/>
    </location>
</feature>
<protein>
    <submittedName>
        <fullName evidence="3">Uncharacterized iron-regulated membrane protein</fullName>
    </submittedName>
</protein>
<feature type="transmembrane region" description="Helical" evidence="1">
    <location>
        <begin position="403"/>
        <end position="435"/>
    </location>
</feature>
<dbReference type="InterPro" id="IPR005625">
    <property type="entry name" value="PepSY-ass_TM"/>
</dbReference>
<feature type="transmembrane region" description="Helical" evidence="1">
    <location>
        <begin position="171"/>
        <end position="192"/>
    </location>
</feature>
<organism evidence="3 4">
    <name type="scientific">Actinokineospora alba</name>
    <dbReference type="NCBI Taxonomy" id="504798"/>
    <lineage>
        <taxon>Bacteria</taxon>
        <taxon>Bacillati</taxon>
        <taxon>Actinomycetota</taxon>
        <taxon>Actinomycetes</taxon>
        <taxon>Pseudonocardiales</taxon>
        <taxon>Pseudonocardiaceae</taxon>
        <taxon>Actinokineospora</taxon>
    </lineage>
</organism>
<keyword evidence="1" id="KW-0812">Transmembrane</keyword>
<evidence type="ECO:0000256" key="1">
    <source>
        <dbReference type="SAM" id="Phobius"/>
    </source>
</evidence>
<proteinExistence type="predicted"/>
<dbReference type="AlphaFoldDB" id="A0A1H0KCR6"/>
<feature type="domain" description="PepSY" evidence="2">
    <location>
        <begin position="84"/>
        <end position="139"/>
    </location>
</feature>
<dbReference type="EMBL" id="FNJB01000003">
    <property type="protein sequence ID" value="SDO53745.1"/>
    <property type="molecule type" value="Genomic_DNA"/>
</dbReference>